<protein>
    <recommendedName>
        <fullName evidence="5">DUF1783-domain-containing protein</fullName>
    </recommendedName>
</protein>
<evidence type="ECO:0000256" key="2">
    <source>
        <dbReference type="SAM" id="Phobius"/>
    </source>
</evidence>
<feature type="region of interest" description="Disordered" evidence="1">
    <location>
        <begin position="28"/>
        <end position="62"/>
    </location>
</feature>
<keyword evidence="2" id="KW-0812">Transmembrane</keyword>
<keyword evidence="2" id="KW-1133">Transmembrane helix</keyword>
<name>A0A4R0RW35_9APHY</name>
<dbReference type="Pfam" id="PF08695">
    <property type="entry name" value="Coa1"/>
    <property type="match status" value="1"/>
</dbReference>
<keyword evidence="4" id="KW-1185">Reference proteome</keyword>
<dbReference type="InterPro" id="IPR014807">
    <property type="entry name" value="Coa1"/>
</dbReference>
<keyword evidence="2" id="KW-0472">Membrane</keyword>
<dbReference type="OrthoDB" id="2100652at2759"/>
<reference evidence="3 4" key="1">
    <citation type="submission" date="2018-11" db="EMBL/GenBank/DDBJ databases">
        <title>Genome assembly of Steccherinum ochraceum LE-BIN_3174, the white-rot fungus of the Steccherinaceae family (The Residual Polyporoid clade, Polyporales, Basidiomycota).</title>
        <authorList>
            <person name="Fedorova T.V."/>
            <person name="Glazunova O.A."/>
            <person name="Landesman E.O."/>
            <person name="Moiseenko K.V."/>
            <person name="Psurtseva N.V."/>
            <person name="Savinova O.S."/>
            <person name="Shakhova N.V."/>
            <person name="Tyazhelova T.V."/>
            <person name="Vasina D.V."/>
        </authorList>
    </citation>
    <scope>NUCLEOTIDE SEQUENCE [LARGE SCALE GENOMIC DNA]</scope>
    <source>
        <strain evidence="3 4">LE-BIN_3174</strain>
    </source>
</reference>
<gene>
    <name evidence="3" type="ORF">EIP91_000606</name>
</gene>
<sequence length="201" mass="22724">MSTSRLCSLSSRSQSRILHQTLRTRNYATYTELPRPPPSKLPESVTYSGTSKPREYYTRPQPRELPPLQRRWPAILALSVFGCAAWVAFYAYAQNQERFSSSVFKQVMTTVRDNAEAQELLGEAIRPEPSWFLNGDPWVNGSNRMLQGNVDLSFRLKGHKGSGTLYFTSIRKAKGEPFTILRFRVIGDNGQVVNIPGSSFS</sequence>
<accession>A0A4R0RW35</accession>
<comment type="caution">
    <text evidence="3">The sequence shown here is derived from an EMBL/GenBank/DDBJ whole genome shotgun (WGS) entry which is preliminary data.</text>
</comment>
<proteinExistence type="predicted"/>
<dbReference type="PANTHER" id="PTHR28523">
    <property type="entry name" value="CYTOCHROME C OXIDASE ASSEMBLY FACTOR 1"/>
    <property type="match status" value="1"/>
</dbReference>
<dbReference type="GO" id="GO:0033617">
    <property type="term" value="P:mitochondrial respiratory chain complex IV assembly"/>
    <property type="evidence" value="ECO:0007669"/>
    <property type="project" value="InterPro"/>
</dbReference>
<dbReference type="InterPro" id="IPR042432">
    <property type="entry name" value="Coa1_fungi"/>
</dbReference>
<evidence type="ECO:0000256" key="1">
    <source>
        <dbReference type="SAM" id="MobiDB-lite"/>
    </source>
</evidence>
<evidence type="ECO:0000313" key="3">
    <source>
        <dbReference type="EMBL" id="TCD67044.1"/>
    </source>
</evidence>
<organism evidence="3 4">
    <name type="scientific">Steccherinum ochraceum</name>
    <dbReference type="NCBI Taxonomy" id="92696"/>
    <lineage>
        <taxon>Eukaryota</taxon>
        <taxon>Fungi</taxon>
        <taxon>Dikarya</taxon>
        <taxon>Basidiomycota</taxon>
        <taxon>Agaricomycotina</taxon>
        <taxon>Agaricomycetes</taxon>
        <taxon>Polyporales</taxon>
        <taxon>Steccherinaceae</taxon>
        <taxon>Steccherinum</taxon>
    </lineage>
</organism>
<dbReference type="EMBL" id="RWJN01000112">
    <property type="protein sequence ID" value="TCD67044.1"/>
    <property type="molecule type" value="Genomic_DNA"/>
</dbReference>
<evidence type="ECO:0000313" key="4">
    <source>
        <dbReference type="Proteomes" id="UP000292702"/>
    </source>
</evidence>
<evidence type="ECO:0008006" key="5">
    <source>
        <dbReference type="Google" id="ProtNLM"/>
    </source>
</evidence>
<dbReference type="AlphaFoldDB" id="A0A4R0RW35"/>
<dbReference type="PANTHER" id="PTHR28523:SF1">
    <property type="entry name" value="CYTOCHROME C OXIDASE ASSEMBLY FACTOR 1"/>
    <property type="match status" value="1"/>
</dbReference>
<dbReference type="GO" id="GO:0005743">
    <property type="term" value="C:mitochondrial inner membrane"/>
    <property type="evidence" value="ECO:0007669"/>
    <property type="project" value="TreeGrafter"/>
</dbReference>
<dbReference type="Proteomes" id="UP000292702">
    <property type="component" value="Unassembled WGS sequence"/>
</dbReference>
<feature type="transmembrane region" description="Helical" evidence="2">
    <location>
        <begin position="72"/>
        <end position="93"/>
    </location>
</feature>